<dbReference type="FunFam" id="3.40.50.2000:FF:000023">
    <property type="entry name" value="ADP-heptose--LPS heptosyltransferase II"/>
    <property type="match status" value="1"/>
</dbReference>
<dbReference type="EMBL" id="WHUF01000004">
    <property type="protein sequence ID" value="MQA21189.1"/>
    <property type="molecule type" value="Genomic_DNA"/>
</dbReference>
<comment type="caution">
    <text evidence="6">The sequence shown here is derived from an EMBL/GenBank/DDBJ whole genome shotgun (WGS) entry which is preliminary data.</text>
</comment>
<gene>
    <name evidence="6" type="primary">waaF</name>
    <name evidence="6" type="ORF">GEV01_16845</name>
</gene>
<name>A0A843SAE0_9BURK</name>
<organism evidence="6 7">
    <name type="scientific">Rugamonas rivuli</name>
    <dbReference type="NCBI Taxonomy" id="2743358"/>
    <lineage>
        <taxon>Bacteria</taxon>
        <taxon>Pseudomonadati</taxon>
        <taxon>Pseudomonadota</taxon>
        <taxon>Betaproteobacteria</taxon>
        <taxon>Burkholderiales</taxon>
        <taxon>Oxalobacteraceae</taxon>
        <taxon>Telluria group</taxon>
        <taxon>Rugamonas</taxon>
    </lineage>
</organism>
<dbReference type="InterPro" id="IPR051199">
    <property type="entry name" value="LPS_LOS_Heptosyltrfase"/>
</dbReference>
<reference evidence="6 7" key="1">
    <citation type="submission" date="2019-10" db="EMBL/GenBank/DDBJ databases">
        <title>Two novel species isolated from a subtropical stream in China.</title>
        <authorList>
            <person name="Lu H."/>
        </authorList>
    </citation>
    <scope>NUCLEOTIDE SEQUENCE [LARGE SCALE GENOMIC DNA]</scope>
    <source>
        <strain evidence="6 7">FT103W</strain>
    </source>
</reference>
<dbReference type="PANTHER" id="PTHR30160">
    <property type="entry name" value="TETRAACYLDISACCHARIDE 4'-KINASE-RELATED"/>
    <property type="match status" value="1"/>
</dbReference>
<dbReference type="Pfam" id="PF01075">
    <property type="entry name" value="Glyco_transf_9"/>
    <property type="match status" value="1"/>
</dbReference>
<dbReference type="Gene3D" id="3.40.50.2000">
    <property type="entry name" value="Glycogen Phosphorylase B"/>
    <property type="match status" value="2"/>
</dbReference>
<evidence type="ECO:0000313" key="7">
    <source>
        <dbReference type="Proteomes" id="UP000444318"/>
    </source>
</evidence>
<dbReference type="InterPro" id="IPR011910">
    <property type="entry name" value="RfaF"/>
</dbReference>
<dbReference type="EC" id="2.4.99.24" evidence="4"/>
<evidence type="ECO:0000256" key="2">
    <source>
        <dbReference type="ARBA" id="ARBA00022679"/>
    </source>
</evidence>
<dbReference type="CDD" id="cd03789">
    <property type="entry name" value="GT9_LPS_heptosyltransferase"/>
    <property type="match status" value="1"/>
</dbReference>
<evidence type="ECO:0000256" key="3">
    <source>
        <dbReference type="ARBA" id="ARBA00043995"/>
    </source>
</evidence>
<keyword evidence="7" id="KW-1185">Reference proteome</keyword>
<evidence type="ECO:0000256" key="4">
    <source>
        <dbReference type="ARBA" id="ARBA00044042"/>
    </source>
</evidence>
<dbReference type="NCBIfam" id="TIGR02195">
    <property type="entry name" value="heptsyl_trn_II"/>
    <property type="match status" value="1"/>
</dbReference>
<dbReference type="RefSeq" id="WP_152807076.1">
    <property type="nucleotide sequence ID" value="NZ_WHUF01000004.1"/>
</dbReference>
<comment type="similarity">
    <text evidence="3">Belongs to the glycosyltransferase 9 family.</text>
</comment>
<proteinExistence type="inferred from homology"/>
<accession>A0A843SAE0</accession>
<dbReference type="SUPFAM" id="SSF53756">
    <property type="entry name" value="UDP-Glycosyltransferase/glycogen phosphorylase"/>
    <property type="match status" value="1"/>
</dbReference>
<protein>
    <recommendedName>
        <fullName evidence="4">lipopolysaccharide heptosyltransferase II</fullName>
        <ecNumber evidence="4">2.4.99.24</ecNumber>
    </recommendedName>
</protein>
<dbReference type="GO" id="GO:0008713">
    <property type="term" value="F:ADP-heptose-lipopolysaccharide heptosyltransferase activity"/>
    <property type="evidence" value="ECO:0007669"/>
    <property type="project" value="UniProtKB-EC"/>
</dbReference>
<keyword evidence="2 6" id="KW-0808">Transferase</keyword>
<dbReference type="Proteomes" id="UP000444318">
    <property type="component" value="Unassembled WGS sequence"/>
</dbReference>
<dbReference type="GO" id="GO:0009244">
    <property type="term" value="P:lipopolysaccharide core region biosynthetic process"/>
    <property type="evidence" value="ECO:0007669"/>
    <property type="project" value="TreeGrafter"/>
</dbReference>
<evidence type="ECO:0000256" key="1">
    <source>
        <dbReference type="ARBA" id="ARBA00022676"/>
    </source>
</evidence>
<comment type="catalytic activity">
    <reaction evidence="5">
        <text>an L-alpha-D-Hep-(1-&gt;5)-[alpha-Kdo-(2-&gt;4)]-alpha-Kdo-(2-&gt;6)-lipid A + ADP-L-glycero-beta-D-manno-heptose = an L-alpha-D-Hep-(1-&gt;3)-L-alpha-D-Hep-(1-&gt;5)-[alpha-Kdo-(2-&gt;4)]-alpha-Kdo-(2-&gt;6)-lipid A + ADP + H(+)</text>
        <dbReference type="Rhea" id="RHEA:74071"/>
        <dbReference type="ChEBI" id="CHEBI:15378"/>
        <dbReference type="ChEBI" id="CHEBI:61506"/>
        <dbReference type="ChEBI" id="CHEBI:193068"/>
        <dbReference type="ChEBI" id="CHEBI:193069"/>
        <dbReference type="ChEBI" id="CHEBI:456216"/>
        <dbReference type="EC" id="2.4.99.24"/>
    </reaction>
</comment>
<evidence type="ECO:0000256" key="5">
    <source>
        <dbReference type="ARBA" id="ARBA00047503"/>
    </source>
</evidence>
<sequence length="371" mass="39686">MKESVLPEKNVTAGTAERILVISPNWIGDAVMAQPLLQLLRAAHPGRPIDVLAPPAVSPVWRQMAEVDEVLETPFRHGALQLRERWKYARLLRRRGYAEAYVLPNTIKYALIPWLAGIRRRVGYKGESRHGLINVMHRDETPPRPMVAFYAALATPPQAVQSAPERAALPRPRMAAGVQQIAAVCARLGLDPARPIVAFAPGAEFGGAKRWPAAHFAGLARAVLEREGATQIVLLGSPKDKDACADVAQGVPGDAAFNLAGATSLADAVALIAASAAVVANDSGLLHIASALNRPVVALYGPTDPDHAPPFADLAASISLRLDCSPCRQRECPLGHQDCMVKLTPELVWRSLQPMLAATPGHARGHAQGHV</sequence>
<dbReference type="GO" id="GO:0005829">
    <property type="term" value="C:cytosol"/>
    <property type="evidence" value="ECO:0007669"/>
    <property type="project" value="TreeGrafter"/>
</dbReference>
<evidence type="ECO:0000313" key="6">
    <source>
        <dbReference type="EMBL" id="MQA21189.1"/>
    </source>
</evidence>
<keyword evidence="1" id="KW-0328">Glycosyltransferase</keyword>
<dbReference type="PANTHER" id="PTHR30160:SF7">
    <property type="entry name" value="ADP-HEPTOSE--LPS HEPTOSYLTRANSFERASE 2"/>
    <property type="match status" value="1"/>
</dbReference>
<dbReference type="InterPro" id="IPR002201">
    <property type="entry name" value="Glyco_trans_9"/>
</dbReference>
<dbReference type="AlphaFoldDB" id="A0A843SAE0"/>